<evidence type="ECO:0000256" key="7">
    <source>
        <dbReference type="RuleBase" id="RU363032"/>
    </source>
</evidence>
<dbReference type="PROSITE" id="PS50928">
    <property type="entry name" value="ABC_TM1"/>
    <property type="match status" value="1"/>
</dbReference>
<evidence type="ECO:0000313" key="9">
    <source>
        <dbReference type="EMBL" id="AMD92477.1"/>
    </source>
</evidence>
<dbReference type="InterPro" id="IPR000515">
    <property type="entry name" value="MetI-like"/>
</dbReference>
<keyword evidence="10" id="KW-1185">Reference proteome</keyword>
<keyword evidence="3" id="KW-1003">Cell membrane</keyword>
<dbReference type="OrthoDB" id="5322475at2"/>
<gene>
    <name evidence="9" type="ORF">AXF15_04700</name>
</gene>
<dbReference type="PANTHER" id="PTHR30151:SF0">
    <property type="entry name" value="ABC TRANSPORTER PERMEASE PROTEIN MJ0413-RELATED"/>
    <property type="match status" value="1"/>
</dbReference>
<evidence type="ECO:0000256" key="5">
    <source>
        <dbReference type="ARBA" id="ARBA00022989"/>
    </source>
</evidence>
<dbReference type="GO" id="GO:0005886">
    <property type="term" value="C:plasma membrane"/>
    <property type="evidence" value="ECO:0007669"/>
    <property type="project" value="UniProtKB-SubCell"/>
</dbReference>
<comment type="similarity">
    <text evidence="7">Belongs to the binding-protein-dependent transport system permease family.</text>
</comment>
<keyword evidence="6 7" id="KW-0472">Membrane</keyword>
<feature type="domain" description="ABC transmembrane type-1" evidence="8">
    <location>
        <begin position="69"/>
        <end position="253"/>
    </location>
</feature>
<accession>A0A0X8JPA2</accession>
<keyword evidence="4 7" id="KW-0812">Transmembrane</keyword>
<reference evidence="10" key="1">
    <citation type="submission" date="2016-02" db="EMBL/GenBank/DDBJ databases">
        <authorList>
            <person name="Holder M.E."/>
            <person name="Ajami N.J."/>
            <person name="Petrosino J.F."/>
        </authorList>
    </citation>
    <scope>NUCLEOTIDE SEQUENCE [LARGE SCALE GENOMIC DNA]</scope>
    <source>
        <strain evidence="10">DSM 12838</strain>
    </source>
</reference>
<feature type="transmembrane region" description="Helical" evidence="7">
    <location>
        <begin position="125"/>
        <end position="154"/>
    </location>
</feature>
<proteinExistence type="inferred from homology"/>
<dbReference type="GO" id="GO:0055085">
    <property type="term" value="P:transmembrane transport"/>
    <property type="evidence" value="ECO:0007669"/>
    <property type="project" value="InterPro"/>
</dbReference>
<evidence type="ECO:0000256" key="3">
    <source>
        <dbReference type="ARBA" id="ARBA00022475"/>
    </source>
</evidence>
<evidence type="ECO:0000313" key="10">
    <source>
        <dbReference type="Proteomes" id="UP000063964"/>
    </source>
</evidence>
<dbReference type="STRING" id="888061.AXF15_04700"/>
<comment type="subcellular location">
    <subcellularLocation>
        <location evidence="1 7">Cell membrane</location>
        <topology evidence="1 7">Multi-pass membrane protein</topology>
    </subcellularLocation>
</comment>
<feature type="transmembrane region" description="Helical" evidence="7">
    <location>
        <begin position="231"/>
        <end position="253"/>
    </location>
</feature>
<dbReference type="Pfam" id="PF00528">
    <property type="entry name" value="BPD_transp_1"/>
    <property type="match status" value="1"/>
</dbReference>
<name>A0A0X8JPA2_9BACT</name>
<evidence type="ECO:0000256" key="2">
    <source>
        <dbReference type="ARBA" id="ARBA00022448"/>
    </source>
</evidence>
<evidence type="ECO:0000259" key="8">
    <source>
        <dbReference type="PROSITE" id="PS50928"/>
    </source>
</evidence>
<dbReference type="InterPro" id="IPR035906">
    <property type="entry name" value="MetI-like_sf"/>
</dbReference>
<evidence type="ECO:0000256" key="1">
    <source>
        <dbReference type="ARBA" id="ARBA00004651"/>
    </source>
</evidence>
<protein>
    <submittedName>
        <fullName evidence="9">Nitrate ABC transporter permease</fullName>
    </submittedName>
</protein>
<sequence>MSKNRKIPVLEQIKSPKFRRGATSIILAGLLWELGRAYKLPMLQALPAPSEVIGVFFDLIFAASYWGDWGSSFARVLKGFLLAQVVGIPLGLAMASSRIIFGLAFPPFEILRPIPPLAWVPISILFWPTTEMSITFVIFLGAFYTVVINVLGGARNVDVRLGRAAISLGARNWDIFCKIILPATLPSIFTGMTVGMGITWEVVVAAEMLAGRSGLGYLTWSSYVGGNYPQIVIGMVSIGIAGYISSSCIRMLGDWCMPWRRTF</sequence>
<feature type="transmembrane region" description="Helical" evidence="7">
    <location>
        <begin position="79"/>
        <end position="105"/>
    </location>
</feature>
<dbReference type="SUPFAM" id="SSF161098">
    <property type="entry name" value="MetI-like"/>
    <property type="match status" value="1"/>
</dbReference>
<dbReference type="PANTHER" id="PTHR30151">
    <property type="entry name" value="ALKANE SULFONATE ABC TRANSPORTER-RELATED, MEMBRANE SUBUNIT"/>
    <property type="match status" value="1"/>
</dbReference>
<feature type="transmembrane region" description="Helical" evidence="7">
    <location>
        <begin position="47"/>
        <end position="67"/>
    </location>
</feature>
<evidence type="ECO:0000256" key="4">
    <source>
        <dbReference type="ARBA" id="ARBA00022692"/>
    </source>
</evidence>
<dbReference type="AlphaFoldDB" id="A0A0X8JPA2"/>
<organism evidence="9 10">
    <name type="scientific">Desulfomicrobium orale DSM 12838</name>
    <dbReference type="NCBI Taxonomy" id="888061"/>
    <lineage>
        <taxon>Bacteria</taxon>
        <taxon>Pseudomonadati</taxon>
        <taxon>Thermodesulfobacteriota</taxon>
        <taxon>Desulfovibrionia</taxon>
        <taxon>Desulfovibrionales</taxon>
        <taxon>Desulfomicrobiaceae</taxon>
        <taxon>Desulfomicrobium</taxon>
    </lineage>
</organism>
<feature type="transmembrane region" description="Helical" evidence="7">
    <location>
        <begin position="175"/>
        <end position="200"/>
    </location>
</feature>
<dbReference type="KEGG" id="doa:AXF15_04700"/>
<dbReference type="CDD" id="cd06261">
    <property type="entry name" value="TM_PBP2"/>
    <property type="match status" value="1"/>
</dbReference>
<keyword evidence="2 7" id="KW-0813">Transport</keyword>
<evidence type="ECO:0000256" key="6">
    <source>
        <dbReference type="ARBA" id="ARBA00023136"/>
    </source>
</evidence>
<keyword evidence="5 7" id="KW-1133">Transmembrane helix</keyword>
<dbReference type="RefSeq" id="WP_066603972.1">
    <property type="nucleotide sequence ID" value="NZ_CP014230.1"/>
</dbReference>
<dbReference type="Gene3D" id="1.10.3720.10">
    <property type="entry name" value="MetI-like"/>
    <property type="match status" value="1"/>
</dbReference>
<dbReference type="EMBL" id="CP014230">
    <property type="protein sequence ID" value="AMD92477.1"/>
    <property type="molecule type" value="Genomic_DNA"/>
</dbReference>
<dbReference type="Proteomes" id="UP000063964">
    <property type="component" value="Chromosome"/>
</dbReference>